<accession>A0A1H3TDY7</accession>
<gene>
    <name evidence="1" type="ORF">SAMN05216215_10812</name>
</gene>
<dbReference type="EMBL" id="FNOK01000081">
    <property type="protein sequence ID" value="SDZ48446.1"/>
    <property type="molecule type" value="Genomic_DNA"/>
</dbReference>
<sequence length="96" mass="10646">MRLSTLRLPSGTTGDRTTAAAVLSREGWMVLPHADVGELLRSRDGLQQARQELEWPSPRAQVVPLEQSDHAPVVTTARKIVCCGHNYRAQDVGSWR</sequence>
<evidence type="ECO:0000313" key="2">
    <source>
        <dbReference type="Proteomes" id="UP000199529"/>
    </source>
</evidence>
<dbReference type="STRING" id="418495.SAMN05216215_10812"/>
<evidence type="ECO:0000313" key="1">
    <source>
        <dbReference type="EMBL" id="SDZ48446.1"/>
    </source>
</evidence>
<name>A0A1H3TDY7_9PSEU</name>
<dbReference type="Proteomes" id="UP000199529">
    <property type="component" value="Unassembled WGS sequence"/>
</dbReference>
<dbReference type="AlphaFoldDB" id="A0A1H3TDY7"/>
<organism evidence="1 2">
    <name type="scientific">Saccharopolyspora shandongensis</name>
    <dbReference type="NCBI Taxonomy" id="418495"/>
    <lineage>
        <taxon>Bacteria</taxon>
        <taxon>Bacillati</taxon>
        <taxon>Actinomycetota</taxon>
        <taxon>Actinomycetes</taxon>
        <taxon>Pseudonocardiales</taxon>
        <taxon>Pseudonocardiaceae</taxon>
        <taxon>Saccharopolyspora</taxon>
    </lineage>
</organism>
<reference evidence="2" key="1">
    <citation type="submission" date="2016-10" db="EMBL/GenBank/DDBJ databases">
        <authorList>
            <person name="Varghese N."/>
            <person name="Submissions S."/>
        </authorList>
    </citation>
    <scope>NUCLEOTIDE SEQUENCE [LARGE SCALE GENOMIC DNA]</scope>
    <source>
        <strain evidence="2">CGMCC 4.3530</strain>
    </source>
</reference>
<proteinExistence type="predicted"/>
<protein>
    <submittedName>
        <fullName evidence="1">Uncharacterized protein</fullName>
    </submittedName>
</protein>
<keyword evidence="2" id="KW-1185">Reference proteome</keyword>